<feature type="domain" description="Guanylate cyclase" evidence="1">
    <location>
        <begin position="373"/>
        <end position="504"/>
    </location>
</feature>
<dbReference type="Pfam" id="PF00211">
    <property type="entry name" value="Guanylate_cyc"/>
    <property type="match status" value="1"/>
</dbReference>
<dbReference type="InterPro" id="IPR029016">
    <property type="entry name" value="GAF-like_dom_sf"/>
</dbReference>
<organism evidence="2">
    <name type="scientific">candidate division CPR3 bacterium</name>
    <dbReference type="NCBI Taxonomy" id="2268181"/>
    <lineage>
        <taxon>Bacteria</taxon>
        <taxon>Bacteria division CPR3</taxon>
    </lineage>
</organism>
<dbReference type="CDD" id="cd07302">
    <property type="entry name" value="CHD"/>
    <property type="match status" value="1"/>
</dbReference>
<evidence type="ECO:0000259" key="1">
    <source>
        <dbReference type="PROSITE" id="PS50125"/>
    </source>
</evidence>
<name>A0A7C4R2W8_UNCC3</name>
<dbReference type="GO" id="GO:0004016">
    <property type="term" value="F:adenylate cyclase activity"/>
    <property type="evidence" value="ECO:0007669"/>
    <property type="project" value="UniProtKB-ARBA"/>
</dbReference>
<dbReference type="GO" id="GO:0009190">
    <property type="term" value="P:cyclic nucleotide biosynthetic process"/>
    <property type="evidence" value="ECO:0007669"/>
    <property type="project" value="InterPro"/>
</dbReference>
<dbReference type="PANTHER" id="PTHR43081">
    <property type="entry name" value="ADENYLATE CYCLASE, TERMINAL-DIFFERENTIATION SPECIFIC-RELATED"/>
    <property type="match status" value="1"/>
</dbReference>
<reference evidence="2" key="1">
    <citation type="journal article" date="2020" name="mSystems">
        <title>Genome- and Community-Level Interaction Insights into Carbon Utilization and Element Cycling Functions of Hydrothermarchaeota in Hydrothermal Sediment.</title>
        <authorList>
            <person name="Zhou Z."/>
            <person name="Liu Y."/>
            <person name="Xu W."/>
            <person name="Pan J."/>
            <person name="Luo Z.H."/>
            <person name="Li M."/>
        </authorList>
    </citation>
    <scope>NUCLEOTIDE SEQUENCE [LARGE SCALE GENOMIC DNA]</scope>
    <source>
        <strain evidence="2">SpSt-579</strain>
    </source>
</reference>
<dbReference type="PROSITE" id="PS50125">
    <property type="entry name" value="GUANYLATE_CYCLASE_2"/>
    <property type="match status" value="1"/>
</dbReference>
<dbReference type="InterPro" id="IPR001054">
    <property type="entry name" value="A/G_cyclase"/>
</dbReference>
<protein>
    <recommendedName>
        <fullName evidence="1">Guanylate cyclase domain-containing protein</fullName>
    </recommendedName>
</protein>
<sequence>MGLQEKIGMMSRKLEKLEKDNYLLKRELELIAMIDYIRDRIEEPKKMREAIAKGLLRKFNKFGSKAIGCLISIAEEGNDKKIIPDVSSGVYFYNLRNQKTKKVNDSFKLFLSVEKESSGIVHLQDGICAMGSLIQLQKETLGMIVLLSRNTFSDDDLMLLKSVEDHIDSAIIQNRKFYQMQRLLDELTQEKKINDAIKRIDTIRDMHLPFDEMLSNVATEIKSIIPGDSAILLYDKNRKVYLAATTLEKSKLYSSNRGILINTAISALEDGELKNWSGSGSKILSVICLPLIMQDQKIGVIAAVNREDGKSFNKNDERLLEAIGSMMDTAIFEGLDKEKIKKALGRSVGADIMEEMLGDPNSDLVKPKRREITVLESDIRGFTALTERLDPDELAEFLNEHLGTMAQTVISCGGTVDKFVGDAVLALFNTPKDQKDHALLAVKTAFKMVQAHNDLLEKWSKKGIKTPIGVGIATGNPVVGEFGCDLRTDYTALGKTVNRACRLNGAAQGNQVLIWPSTYEIIKDQIEVEAIEGMTFKGIGDLVAIYRVLSIKD</sequence>
<dbReference type="SMART" id="SM00044">
    <property type="entry name" value="CYCc"/>
    <property type="match status" value="1"/>
</dbReference>
<comment type="caution">
    <text evidence="2">The sequence shown here is derived from an EMBL/GenBank/DDBJ whole genome shotgun (WGS) entry which is preliminary data.</text>
</comment>
<accession>A0A7C4R2W8</accession>
<dbReference type="EMBL" id="DSYQ01000003">
    <property type="protein sequence ID" value="HGT70795.1"/>
    <property type="molecule type" value="Genomic_DNA"/>
</dbReference>
<dbReference type="Pfam" id="PF01590">
    <property type="entry name" value="GAF"/>
    <property type="match status" value="1"/>
</dbReference>
<proteinExistence type="predicted"/>
<dbReference type="AlphaFoldDB" id="A0A7C4R2W8"/>
<dbReference type="SUPFAM" id="SSF55781">
    <property type="entry name" value="GAF domain-like"/>
    <property type="match status" value="1"/>
</dbReference>
<gene>
    <name evidence="2" type="ORF">ENT43_00865</name>
</gene>
<evidence type="ECO:0000313" key="2">
    <source>
        <dbReference type="EMBL" id="HGT70795.1"/>
    </source>
</evidence>
<dbReference type="SUPFAM" id="SSF55073">
    <property type="entry name" value="Nucleotide cyclase"/>
    <property type="match status" value="1"/>
</dbReference>
<dbReference type="PANTHER" id="PTHR43081:SF1">
    <property type="entry name" value="ADENYLATE CYCLASE, TERMINAL-DIFFERENTIATION SPECIFIC"/>
    <property type="match status" value="1"/>
</dbReference>
<dbReference type="InterPro" id="IPR029787">
    <property type="entry name" value="Nucleotide_cyclase"/>
</dbReference>
<dbReference type="GO" id="GO:0035556">
    <property type="term" value="P:intracellular signal transduction"/>
    <property type="evidence" value="ECO:0007669"/>
    <property type="project" value="InterPro"/>
</dbReference>
<dbReference type="InterPro" id="IPR003018">
    <property type="entry name" value="GAF"/>
</dbReference>
<dbReference type="Gene3D" id="3.30.450.40">
    <property type="match status" value="1"/>
</dbReference>
<dbReference type="InterPro" id="IPR050697">
    <property type="entry name" value="Adenylyl/Guanylyl_Cyclase_3/4"/>
</dbReference>
<dbReference type="Gene3D" id="3.30.70.1230">
    <property type="entry name" value="Nucleotide cyclase"/>
    <property type="match status" value="1"/>
</dbReference>